<organism evidence="2 3">
    <name type="scientific">Hanamia caeni</name>
    <dbReference type="NCBI Taxonomy" id="2294116"/>
    <lineage>
        <taxon>Bacteria</taxon>
        <taxon>Pseudomonadati</taxon>
        <taxon>Bacteroidota</taxon>
        <taxon>Chitinophagia</taxon>
        <taxon>Chitinophagales</taxon>
        <taxon>Chitinophagaceae</taxon>
        <taxon>Hanamia</taxon>
    </lineage>
</organism>
<gene>
    <name evidence="2" type="ORF">EFY79_03610</name>
</gene>
<dbReference type="RefSeq" id="WP_123119321.1">
    <property type="nucleotide sequence ID" value="NZ_RJJR01000002.1"/>
</dbReference>
<proteinExistence type="predicted"/>
<dbReference type="OrthoDB" id="1116389at2"/>
<dbReference type="InterPro" id="IPR001296">
    <property type="entry name" value="Glyco_trans_1"/>
</dbReference>
<dbReference type="EMBL" id="RJJR01000002">
    <property type="protein sequence ID" value="RNI38758.1"/>
    <property type="molecule type" value="Genomic_DNA"/>
</dbReference>
<sequence>MKKDQRSLVILTPGFPEDELDTSCLPFLQGLIRTLNKDFSCIKIIVVTFQYPYTLAEYIWNGNTIFSFGGRNKGKLSRRFLWFRVWRKLKRLKKESNVIGLFSLWLGECAFIGHRFGKRFRIPHYSWIAGQDAKEGNKFVAKIKPSSKELIAISDFIADEFFKNYLIRPAHIIPNGIEQKLFEKGSSQRTIDVLGAGSLIPLKQYNVFVGCIFRLKEYFPHICSIIAGKGEQGSVLQKKVREYGLSNNVFLNGEMTHQNLLLLMQQSKIFLHSSSYEGFSMVCLEALYAGCHVISFCKPMNVDFDHWHIVKTEEEMIEKAHQILSCPDLEYKSVMPYAINETAKSVMNLFLSKALTN</sequence>
<keyword evidence="2" id="KW-0808">Transferase</keyword>
<keyword evidence="3" id="KW-1185">Reference proteome</keyword>
<name>A0A3M9NNZ9_9BACT</name>
<dbReference type="GO" id="GO:0016757">
    <property type="term" value="F:glycosyltransferase activity"/>
    <property type="evidence" value="ECO:0007669"/>
    <property type="project" value="InterPro"/>
</dbReference>
<evidence type="ECO:0000313" key="3">
    <source>
        <dbReference type="Proteomes" id="UP000267223"/>
    </source>
</evidence>
<accession>A0A3M9NNZ9</accession>
<evidence type="ECO:0000259" key="1">
    <source>
        <dbReference type="Pfam" id="PF00534"/>
    </source>
</evidence>
<evidence type="ECO:0000313" key="2">
    <source>
        <dbReference type="EMBL" id="RNI38758.1"/>
    </source>
</evidence>
<dbReference type="PANTHER" id="PTHR12526:SF630">
    <property type="entry name" value="GLYCOSYLTRANSFERASE"/>
    <property type="match status" value="1"/>
</dbReference>
<dbReference type="SUPFAM" id="SSF53756">
    <property type="entry name" value="UDP-Glycosyltransferase/glycogen phosphorylase"/>
    <property type="match status" value="1"/>
</dbReference>
<dbReference type="AlphaFoldDB" id="A0A3M9NNZ9"/>
<dbReference type="Proteomes" id="UP000267223">
    <property type="component" value="Unassembled WGS sequence"/>
</dbReference>
<comment type="caution">
    <text evidence="2">The sequence shown here is derived from an EMBL/GenBank/DDBJ whole genome shotgun (WGS) entry which is preliminary data.</text>
</comment>
<dbReference type="Gene3D" id="3.40.50.2000">
    <property type="entry name" value="Glycogen Phosphorylase B"/>
    <property type="match status" value="2"/>
</dbReference>
<dbReference type="PANTHER" id="PTHR12526">
    <property type="entry name" value="GLYCOSYLTRANSFERASE"/>
    <property type="match status" value="1"/>
</dbReference>
<reference evidence="2 3" key="1">
    <citation type="submission" date="2018-11" db="EMBL/GenBank/DDBJ databases">
        <title>Draft genome sequence of Ferruginibacter sp. BO-59.</title>
        <authorList>
            <person name="Im W.T."/>
        </authorList>
    </citation>
    <scope>NUCLEOTIDE SEQUENCE [LARGE SCALE GENOMIC DNA]</scope>
    <source>
        <strain evidence="2 3">BO-59</strain>
    </source>
</reference>
<dbReference type="Pfam" id="PF00534">
    <property type="entry name" value="Glycos_transf_1"/>
    <property type="match status" value="1"/>
</dbReference>
<feature type="domain" description="Glycosyl transferase family 1" evidence="1">
    <location>
        <begin position="182"/>
        <end position="301"/>
    </location>
</feature>
<protein>
    <submittedName>
        <fullName evidence="2">Glycosyltransferase</fullName>
    </submittedName>
</protein>